<dbReference type="Pfam" id="PF00629">
    <property type="entry name" value="MAM"/>
    <property type="match status" value="1"/>
</dbReference>
<dbReference type="PROSITE" id="PS50060">
    <property type="entry name" value="MAM_2"/>
    <property type="match status" value="1"/>
</dbReference>
<reference evidence="2 3" key="1">
    <citation type="submission" date="2022-12" db="EMBL/GenBank/DDBJ databases">
        <title>Chromosome-level genome of Tegillarca granosa.</title>
        <authorList>
            <person name="Kim J."/>
        </authorList>
    </citation>
    <scope>NUCLEOTIDE SEQUENCE [LARGE SCALE GENOMIC DNA]</scope>
    <source>
        <strain evidence="2">Teg-2019</strain>
        <tissue evidence="2">Adductor muscle</tissue>
    </source>
</reference>
<dbReference type="InterPro" id="IPR013320">
    <property type="entry name" value="ConA-like_dom_sf"/>
</dbReference>
<dbReference type="PANTHER" id="PTHR23282">
    <property type="entry name" value="APICAL ENDOSOMAL GLYCOPROTEIN PRECURSOR"/>
    <property type="match status" value="1"/>
</dbReference>
<dbReference type="InterPro" id="IPR022041">
    <property type="entry name" value="Methyltransf_FA"/>
</dbReference>
<dbReference type="SMART" id="SM00137">
    <property type="entry name" value="MAM"/>
    <property type="match status" value="1"/>
</dbReference>
<dbReference type="Proteomes" id="UP001217089">
    <property type="component" value="Unassembled WGS sequence"/>
</dbReference>
<dbReference type="Pfam" id="PF12248">
    <property type="entry name" value="Methyltransf_FA"/>
    <property type="match status" value="1"/>
</dbReference>
<keyword evidence="3" id="KW-1185">Reference proteome</keyword>
<dbReference type="SUPFAM" id="SSF49899">
    <property type="entry name" value="Concanavalin A-like lectins/glucanases"/>
    <property type="match status" value="1"/>
</dbReference>
<dbReference type="EMBL" id="JARBDR010000141">
    <property type="protein sequence ID" value="KAJ8320807.1"/>
    <property type="molecule type" value="Genomic_DNA"/>
</dbReference>
<dbReference type="Gene3D" id="2.60.120.200">
    <property type="match status" value="1"/>
</dbReference>
<dbReference type="InterPro" id="IPR000998">
    <property type="entry name" value="MAM_dom"/>
</dbReference>
<comment type="caution">
    <text evidence="2">The sequence shown here is derived from an EMBL/GenBank/DDBJ whole genome shotgun (WGS) entry which is preliminary data.</text>
</comment>
<organism evidence="2 3">
    <name type="scientific">Tegillarca granosa</name>
    <name type="common">Malaysian cockle</name>
    <name type="synonym">Anadara granosa</name>
    <dbReference type="NCBI Taxonomy" id="220873"/>
    <lineage>
        <taxon>Eukaryota</taxon>
        <taxon>Metazoa</taxon>
        <taxon>Spiralia</taxon>
        <taxon>Lophotrochozoa</taxon>
        <taxon>Mollusca</taxon>
        <taxon>Bivalvia</taxon>
        <taxon>Autobranchia</taxon>
        <taxon>Pteriomorphia</taxon>
        <taxon>Arcoida</taxon>
        <taxon>Arcoidea</taxon>
        <taxon>Arcidae</taxon>
        <taxon>Tegillarca</taxon>
    </lineage>
</organism>
<evidence type="ECO:0000313" key="3">
    <source>
        <dbReference type="Proteomes" id="UP001217089"/>
    </source>
</evidence>
<proteinExistence type="predicted"/>
<sequence length="306" mass="34312">MNFRSNVSVACTFESPDCIFKNVGGDVFDWTMFHSGSTPSSYTGPSSAAVGGMYAFIEASSPPLDRCLQFQYHMKGVPGRLDVYAYSRHNPRNLAWSRQGNQGSSWKFAQVDIPSNISDLVIDIKGVRGTSYKGDIAVDEIKLEPHACQIIIRHGKVVFSENTSFHTPDNYYYHSLSQNGATRTFLIFNVRACNDAHIGLFTTFPSMNQRQFYEIVIGGWGNTKSVIRKVKQGQPMAQKFAKFLSCTNAKPFWVSWNNGHIKVGTGKDVDRNTFMVWTDPNPYQVNFVAVTSGFGSDADWTILYNR</sequence>
<dbReference type="InterPro" id="IPR051560">
    <property type="entry name" value="MAM_domain-containing"/>
</dbReference>
<dbReference type="PANTHER" id="PTHR23282:SF101">
    <property type="entry name" value="MAM DOMAIN-CONTAINING PROTEIN"/>
    <property type="match status" value="1"/>
</dbReference>
<evidence type="ECO:0000313" key="2">
    <source>
        <dbReference type="EMBL" id="KAJ8320807.1"/>
    </source>
</evidence>
<feature type="domain" description="MAM" evidence="1">
    <location>
        <begin position="9"/>
        <end position="150"/>
    </location>
</feature>
<protein>
    <recommendedName>
        <fullName evidence="1">MAM domain-containing protein</fullName>
    </recommendedName>
</protein>
<dbReference type="CDD" id="cd06263">
    <property type="entry name" value="MAM"/>
    <property type="match status" value="1"/>
</dbReference>
<evidence type="ECO:0000259" key="1">
    <source>
        <dbReference type="PROSITE" id="PS50060"/>
    </source>
</evidence>
<accession>A0ABQ9FVI2</accession>
<gene>
    <name evidence="2" type="ORF">KUTeg_002394</name>
</gene>
<name>A0ABQ9FVI2_TEGGR</name>